<feature type="region of interest" description="Disordered" evidence="14">
    <location>
        <begin position="173"/>
        <end position="536"/>
    </location>
</feature>
<evidence type="ECO:0000313" key="17">
    <source>
        <dbReference type="Ensembl" id="ENSACAP00000022359.1"/>
    </source>
</evidence>
<feature type="compositionally biased region" description="Basic and acidic residues" evidence="14">
    <location>
        <begin position="512"/>
        <end position="526"/>
    </location>
</feature>
<dbReference type="CDD" id="cd22665">
    <property type="entry name" value="FHA_MDC1"/>
    <property type="match status" value="1"/>
</dbReference>
<keyword evidence="6" id="KW-0597">Phosphoprotein</keyword>
<feature type="compositionally biased region" description="Polar residues" evidence="14">
    <location>
        <begin position="734"/>
        <end position="745"/>
    </location>
</feature>
<dbReference type="PANTHER" id="PTHR23196">
    <property type="entry name" value="PAX TRANSCRIPTION ACTIVATION DOMAIN INTERACTING PROTEIN"/>
    <property type="match status" value="1"/>
</dbReference>
<dbReference type="InterPro" id="IPR000253">
    <property type="entry name" value="FHA_dom"/>
</dbReference>
<feature type="compositionally biased region" description="Low complexity" evidence="14">
    <location>
        <begin position="1255"/>
        <end position="1269"/>
    </location>
</feature>
<dbReference type="Proteomes" id="UP000001646">
    <property type="component" value="Unplaced"/>
</dbReference>
<evidence type="ECO:0000256" key="7">
    <source>
        <dbReference type="ARBA" id="ARBA00022737"/>
    </source>
</evidence>
<feature type="compositionally biased region" description="Basic and acidic residues" evidence="14">
    <location>
        <begin position="1152"/>
        <end position="1164"/>
    </location>
</feature>
<keyword evidence="11" id="KW-0234">DNA repair</keyword>
<dbReference type="PANTHER" id="PTHR23196:SF34">
    <property type="entry name" value="MEDIATOR OF DNA DAMAGE CHECKPOINT PROTEIN 1"/>
    <property type="match status" value="1"/>
</dbReference>
<dbReference type="OrthoDB" id="552194at2759"/>
<feature type="compositionally biased region" description="Polar residues" evidence="14">
    <location>
        <begin position="793"/>
        <end position="804"/>
    </location>
</feature>
<dbReference type="GeneTree" id="ENSGT00940000161757"/>
<comment type="subcellular location">
    <subcellularLocation>
        <location evidence="2">Chromosome</location>
    </subcellularLocation>
    <subcellularLocation>
        <location evidence="1">Nucleus</location>
    </subcellularLocation>
</comment>
<evidence type="ECO:0000259" key="16">
    <source>
        <dbReference type="PROSITE" id="PS50172"/>
    </source>
</evidence>
<dbReference type="SUPFAM" id="SSF49879">
    <property type="entry name" value="SMAD/FHA domain"/>
    <property type="match status" value="1"/>
</dbReference>
<evidence type="ECO:0000313" key="18">
    <source>
        <dbReference type="Proteomes" id="UP000001646"/>
    </source>
</evidence>
<dbReference type="CDD" id="cd18441">
    <property type="entry name" value="BRCT_MDC1_rpt2"/>
    <property type="match status" value="1"/>
</dbReference>
<dbReference type="Gene3D" id="3.40.50.10190">
    <property type="entry name" value="BRCT domain"/>
    <property type="match status" value="2"/>
</dbReference>
<keyword evidence="13" id="KW-0131">Cell cycle</keyword>
<dbReference type="SUPFAM" id="SSF52113">
    <property type="entry name" value="BRCT domain"/>
    <property type="match status" value="1"/>
</dbReference>
<feature type="domain" description="BRCT" evidence="16">
    <location>
        <begin position="1269"/>
        <end position="1347"/>
    </location>
</feature>
<feature type="compositionally biased region" description="Basic and acidic residues" evidence="14">
    <location>
        <begin position="459"/>
        <end position="474"/>
    </location>
</feature>
<dbReference type="Ensembl" id="ENSACAT00000029776.1">
    <property type="protein sequence ID" value="ENSACAP00000022359.1"/>
    <property type="gene ID" value="ENSACAG00000029581.1"/>
</dbReference>
<evidence type="ECO:0000256" key="13">
    <source>
        <dbReference type="ARBA" id="ARBA00023306"/>
    </source>
</evidence>
<evidence type="ECO:0000256" key="4">
    <source>
        <dbReference type="ARBA" id="ARBA00022454"/>
    </source>
</evidence>
<evidence type="ECO:0000256" key="14">
    <source>
        <dbReference type="SAM" id="MobiDB-lite"/>
    </source>
</evidence>
<keyword evidence="4" id="KW-0158">Chromosome</keyword>
<feature type="region of interest" description="Disordered" evidence="14">
    <location>
        <begin position="582"/>
        <end position="836"/>
    </location>
</feature>
<dbReference type="SMART" id="SM00292">
    <property type="entry name" value="BRCT"/>
    <property type="match status" value="2"/>
</dbReference>
<name>R4GAQ5_ANOCA</name>
<dbReference type="Pfam" id="PF00498">
    <property type="entry name" value="FHA"/>
    <property type="match status" value="1"/>
</dbReference>
<feature type="compositionally biased region" description="Polar residues" evidence="14">
    <location>
        <begin position="582"/>
        <end position="608"/>
    </location>
</feature>
<dbReference type="InterPro" id="IPR008984">
    <property type="entry name" value="SMAD_FHA_dom_sf"/>
</dbReference>
<keyword evidence="10" id="KW-0007">Acetylation</keyword>
<dbReference type="InterPro" id="IPR051579">
    <property type="entry name" value="DDR_Transcriptional_Reg"/>
</dbReference>
<reference evidence="17" key="2">
    <citation type="submission" date="2025-08" db="UniProtKB">
        <authorList>
            <consortium name="Ensembl"/>
        </authorList>
    </citation>
    <scope>IDENTIFICATION</scope>
</reference>
<gene>
    <name evidence="17" type="primary">mdc1</name>
</gene>
<feature type="compositionally biased region" description="Low complexity" evidence="14">
    <location>
        <begin position="1140"/>
        <end position="1150"/>
    </location>
</feature>
<feature type="region of interest" description="Disordered" evidence="14">
    <location>
        <begin position="1016"/>
        <end position="1269"/>
    </location>
</feature>
<feature type="compositionally biased region" description="Acidic residues" evidence="14">
    <location>
        <begin position="639"/>
        <end position="650"/>
    </location>
</feature>
<dbReference type="Pfam" id="PF16589">
    <property type="entry name" value="BRCT_2"/>
    <property type="match status" value="1"/>
</dbReference>
<dbReference type="InterPro" id="IPR001357">
    <property type="entry name" value="BRCT_dom"/>
</dbReference>
<dbReference type="PROSITE" id="PS50172">
    <property type="entry name" value="BRCT"/>
    <property type="match status" value="1"/>
</dbReference>
<dbReference type="CDD" id="cd17744">
    <property type="entry name" value="BRCT_MDC1_rpt1"/>
    <property type="match status" value="1"/>
</dbReference>
<keyword evidence="18" id="KW-1185">Reference proteome</keyword>
<feature type="compositionally biased region" description="Acidic residues" evidence="14">
    <location>
        <begin position="710"/>
        <end position="719"/>
    </location>
</feature>
<feature type="compositionally biased region" description="Polar residues" evidence="14">
    <location>
        <begin position="669"/>
        <end position="685"/>
    </location>
</feature>
<dbReference type="GO" id="GO:0006281">
    <property type="term" value="P:DNA repair"/>
    <property type="evidence" value="ECO:0007669"/>
    <property type="project" value="UniProtKB-KW"/>
</dbReference>
<keyword evidence="7" id="KW-0677">Repeat</keyword>
<evidence type="ECO:0000256" key="6">
    <source>
        <dbReference type="ARBA" id="ARBA00022553"/>
    </source>
</evidence>
<dbReference type="Pfam" id="PF16770">
    <property type="entry name" value="RTT107_BRCT_5"/>
    <property type="match status" value="1"/>
</dbReference>
<keyword evidence="12" id="KW-0539">Nucleus</keyword>
<dbReference type="KEGG" id="acs:103280590"/>
<evidence type="ECO:0000256" key="11">
    <source>
        <dbReference type="ARBA" id="ARBA00023204"/>
    </source>
</evidence>
<evidence type="ECO:0000256" key="12">
    <source>
        <dbReference type="ARBA" id="ARBA00023242"/>
    </source>
</evidence>
<feature type="compositionally biased region" description="Basic and acidic residues" evidence="14">
    <location>
        <begin position="1021"/>
        <end position="1046"/>
    </location>
</feature>
<reference evidence="17" key="3">
    <citation type="submission" date="2025-09" db="UniProtKB">
        <authorList>
            <consortium name="Ensembl"/>
        </authorList>
    </citation>
    <scope>IDENTIFICATION</scope>
</reference>
<reference evidence="17" key="1">
    <citation type="submission" date="2009-12" db="EMBL/GenBank/DDBJ databases">
        <title>The Genome Sequence of Anolis carolinensis (Green Anole Lizard).</title>
        <authorList>
            <consortium name="The Genome Sequencing Platform"/>
            <person name="Di Palma F."/>
            <person name="Alfoldi J."/>
            <person name="Heiman D."/>
            <person name="Young S."/>
            <person name="Grabherr M."/>
            <person name="Johnson J."/>
            <person name="Lander E.S."/>
            <person name="Lindblad-Toh K."/>
        </authorList>
    </citation>
    <scope>NUCLEOTIDE SEQUENCE [LARGE SCALE GENOMIC DNA]</scope>
    <source>
        <strain evidence="17">JBL SC #1</strain>
    </source>
</reference>
<dbReference type="PROSITE" id="PS50006">
    <property type="entry name" value="FHA_DOMAIN"/>
    <property type="match status" value="1"/>
</dbReference>
<accession>R4GAQ5</accession>
<evidence type="ECO:0000256" key="1">
    <source>
        <dbReference type="ARBA" id="ARBA00004123"/>
    </source>
</evidence>
<feature type="compositionally biased region" description="Acidic residues" evidence="14">
    <location>
        <begin position="502"/>
        <end position="511"/>
    </location>
</feature>
<feature type="compositionally biased region" description="Low complexity" evidence="14">
    <location>
        <begin position="1206"/>
        <end position="1216"/>
    </location>
</feature>
<evidence type="ECO:0000256" key="2">
    <source>
        <dbReference type="ARBA" id="ARBA00004286"/>
    </source>
</evidence>
<sequence length="1496" mass="162825">MEQTQLLDWDEEGDTIESSNGDTPKPVGRLHLLSSKYGPEKDFWIYPGENVIGRLESCQVCLPASSVSKAHAVIEVPSSDGPHLLYDKGSLNRTRRQRMVLIPQVRYSLQDGDSLIFGDVGCQYFMLTPEAELESPNDSVEIPPTQTRVEASTLVIEETPAPGRKMRMRFGGVLVQDSDKEEEEEVNEAGRSVPHRRGDGSVSSLEDARQPNLASSMFSSPSVVPESDEESGELSVSDLPCPSLHLRFESQDSEVTPLENGGPPPLDKEKATVQSGTPEAEPKGPPSMEEDAAEKQGAAPSGHSLVENLQLDSDTDVEDEEIAGSMSRSSGPGNLEEDDKALEISSDTDVDDPVLVDPDATSQKTHPAVIYVSSASDQEEVAKDSGIPKAQKTAENGDDDTDAEDGMENPSVVYLENHEPVPQMEGGCQSMGKAEEPHPKGSQPGENEDSDTDVEEITQEPKEKATSQRSHECQNRGADVDDTPLKMDNPSETLKTHKAALDSDEDADVDDTLPKAETLKTHKAAPDSDGDTDVEMSNLVLENSHIAQLHSSHPISFKDNDSDLKDIPHKKAVCQVSSCLDQPSADTKEVSNLNVQQQSSEEAVNEQSKSSDGKENPEIIDKGAALPQIQCLPALSVDSDTDVEEEEVEIQDVAPKVEHKPIVAGSSGDGSRSNPENNAVESPNSLGPIEVEDSDTDVEVVSPSHKESVAQDDDADVEEVVAPLPMKPIEEQETQLLASERSQANGEKLDGSAVDVRIHHEPGKEDDDTDAEEKKSCSGEESSTDDDQDIDLQATQCFLPSEPSSPGIEPARDPIVADSHNNLEEEPTQDFRTPPAQTRLLSGKTSLIMHSSPMSFPNISEWKSPQKEEDSDLDAYALEATQAFCTEPRSLSEEPTQAFVVEEEEEIIQNTAERGKCSVPETQNVTVSATSKQQATSFSGKSTQPYSIGVACSEPNSETAVEEVAEECNKEEEIRAVQSVQMPLLGSSQPLTLQEVQRKSMTEERVCMMVPEVGSAGGGQLEERCSVPVKQPRDADQVPGCSKEEPLQPEASAPVQRHNLRSSLTPSPAPVSQRRSLRCRIRAVCTDTQQSEEPAAPVSRLRRLRQQTSSALYMKELEGKTDQPKEEKAHPNKKSKTAESTVTTRLSRTRSTQRESDATGRLKGDMTVAAGSPGTRELTRRGRKGATTPPMKKEEPELPQTRSSRRSNSSVNTPSPKGTRRAVKPEQDSPAQSTPSSGRRLRRQSTESKLVGMRSQPQSQSSVGSGAPSPKVLFTGVIDEEAEQVVRELGGSLAESVFDCTHLVTDRVCRTVKFLCALAQGIPIVTLEWLQKSRQNSFFLAPKSFLVRDPEQEKKFRFSLATSLRTAQRDGGLFQGYEIHVTPNVKPEPEHMRDIIKCSGGTYLPRMPRTYKDKRVIVSCPDDLPHCKPAQNGKVPITNSEFILTGILQQKIDLDAHQLNAVAISSPTTSPATRASKRRAVAQSAPAPPSRAKRLR</sequence>
<dbReference type="GO" id="GO:0005694">
    <property type="term" value="C:chromosome"/>
    <property type="evidence" value="ECO:0007669"/>
    <property type="project" value="UniProtKB-SubCell"/>
</dbReference>
<evidence type="ECO:0000256" key="10">
    <source>
        <dbReference type="ARBA" id="ARBA00022990"/>
    </source>
</evidence>
<dbReference type="eggNOG" id="KOG2043">
    <property type="taxonomic scope" value="Eukaryota"/>
</dbReference>
<feature type="compositionally biased region" description="Acidic residues" evidence="14">
    <location>
        <begin position="335"/>
        <end position="354"/>
    </location>
</feature>
<feature type="compositionally biased region" description="Acidic residues" evidence="14">
    <location>
        <begin position="313"/>
        <end position="322"/>
    </location>
</feature>
<organism evidence="17 18">
    <name type="scientific">Anolis carolinensis</name>
    <name type="common">Green anole</name>
    <name type="synonym">American chameleon</name>
    <dbReference type="NCBI Taxonomy" id="28377"/>
    <lineage>
        <taxon>Eukaryota</taxon>
        <taxon>Metazoa</taxon>
        <taxon>Chordata</taxon>
        <taxon>Craniata</taxon>
        <taxon>Vertebrata</taxon>
        <taxon>Euteleostomi</taxon>
        <taxon>Lepidosauria</taxon>
        <taxon>Squamata</taxon>
        <taxon>Bifurcata</taxon>
        <taxon>Unidentata</taxon>
        <taxon>Episquamata</taxon>
        <taxon>Toxicofera</taxon>
        <taxon>Iguania</taxon>
        <taxon>Dactyloidae</taxon>
        <taxon>Anolis</taxon>
    </lineage>
</organism>
<feature type="region of interest" description="Disordered" evidence="14">
    <location>
        <begin position="1467"/>
        <end position="1496"/>
    </location>
</feature>
<dbReference type="InterPro" id="IPR036420">
    <property type="entry name" value="BRCT_dom_sf"/>
</dbReference>
<dbReference type="Bgee" id="ENSACAG00000029581">
    <property type="expression patterns" value="Expressed in forelimb bud and 13 other cell types or tissues"/>
</dbReference>
<feature type="domain" description="FHA" evidence="15">
    <location>
        <begin position="50"/>
        <end position="101"/>
    </location>
</feature>
<feature type="compositionally biased region" description="Basic and acidic residues" evidence="14">
    <location>
        <begin position="1115"/>
        <end position="1130"/>
    </location>
</feature>
<evidence type="ECO:0000256" key="9">
    <source>
        <dbReference type="ARBA" id="ARBA00022843"/>
    </source>
</evidence>
<dbReference type="InParanoid" id="R4GAQ5"/>
<keyword evidence="9" id="KW-0832">Ubl conjugation</keyword>
<evidence type="ECO:0000256" key="5">
    <source>
        <dbReference type="ARBA" id="ARBA00022499"/>
    </source>
</evidence>
<evidence type="ECO:0000259" key="15">
    <source>
        <dbReference type="PROSITE" id="PS50006"/>
    </source>
</evidence>
<keyword evidence="5" id="KW-1017">Isopeptide bond</keyword>
<dbReference type="GO" id="GO:0005634">
    <property type="term" value="C:nucleus"/>
    <property type="evidence" value="ECO:0000318"/>
    <property type="project" value="GO_Central"/>
</dbReference>
<protein>
    <recommendedName>
        <fullName evidence="3">Mediator of DNA damage checkpoint protein 1</fullName>
    </recommendedName>
</protein>
<dbReference type="Gene3D" id="2.60.200.20">
    <property type="match status" value="1"/>
</dbReference>
<evidence type="ECO:0000256" key="8">
    <source>
        <dbReference type="ARBA" id="ARBA00022763"/>
    </source>
</evidence>
<proteinExistence type="predicted"/>
<feature type="region of interest" description="Disordered" evidence="14">
    <location>
        <begin position="1"/>
        <end position="27"/>
    </location>
</feature>
<keyword evidence="8" id="KW-0227">DNA damage</keyword>
<dbReference type="STRING" id="28377.ENSACAP00000022359"/>
<feature type="compositionally biased region" description="Basic and acidic residues" evidence="14">
    <location>
        <begin position="609"/>
        <end position="621"/>
    </location>
</feature>
<feature type="region of interest" description="Disordered" evidence="14">
    <location>
        <begin position="849"/>
        <end position="871"/>
    </location>
</feature>
<evidence type="ECO:0000256" key="3">
    <source>
        <dbReference type="ARBA" id="ARBA00015014"/>
    </source>
</evidence>
<feature type="compositionally biased region" description="Acidic residues" evidence="14">
    <location>
        <begin position="446"/>
        <end position="458"/>
    </location>
</feature>
<feature type="compositionally biased region" description="Acidic residues" evidence="14">
    <location>
        <begin position="396"/>
        <end position="407"/>
    </location>
</feature>
<feature type="compositionally biased region" description="Polar residues" evidence="14">
    <location>
        <begin position="849"/>
        <end position="863"/>
    </location>
</feature>